<protein>
    <submittedName>
        <fullName evidence="7">FAD binding domain-containing protein</fullName>
    </submittedName>
</protein>
<evidence type="ECO:0000256" key="1">
    <source>
        <dbReference type="ARBA" id="ARBA00001974"/>
    </source>
</evidence>
<accession>A0A135V8W7</accession>
<evidence type="ECO:0000313" key="8">
    <source>
        <dbReference type="Proteomes" id="UP000070121"/>
    </source>
</evidence>
<evidence type="ECO:0000256" key="4">
    <source>
        <dbReference type="ARBA" id="ARBA00022827"/>
    </source>
</evidence>
<dbReference type="OrthoDB" id="417877at2759"/>
<keyword evidence="8" id="KW-1185">Reference proteome</keyword>
<dbReference type="Gene3D" id="3.30.9.30">
    <property type="match status" value="1"/>
</dbReference>
<dbReference type="InterPro" id="IPR051104">
    <property type="entry name" value="FAD_monoxygenase"/>
</dbReference>
<proteinExistence type="inferred from homology"/>
<reference evidence="7 8" key="1">
    <citation type="submission" date="2014-02" db="EMBL/GenBank/DDBJ databases">
        <title>The genome sequence of Colletotrichum salicis CBS 607.94.</title>
        <authorList>
            <person name="Baroncelli R."/>
            <person name="Thon M.R."/>
        </authorList>
    </citation>
    <scope>NUCLEOTIDE SEQUENCE [LARGE SCALE GENOMIC DNA]</scope>
    <source>
        <strain evidence="7 8">CBS 607.94</strain>
    </source>
</reference>
<organism evidence="7 8">
    <name type="scientific">Colletotrichum salicis</name>
    <dbReference type="NCBI Taxonomy" id="1209931"/>
    <lineage>
        <taxon>Eukaryota</taxon>
        <taxon>Fungi</taxon>
        <taxon>Dikarya</taxon>
        <taxon>Ascomycota</taxon>
        <taxon>Pezizomycotina</taxon>
        <taxon>Sordariomycetes</taxon>
        <taxon>Hypocreomycetidae</taxon>
        <taxon>Glomerellales</taxon>
        <taxon>Glomerellaceae</taxon>
        <taxon>Colletotrichum</taxon>
        <taxon>Colletotrichum acutatum species complex</taxon>
    </lineage>
</organism>
<name>A0A135V8W7_9PEZI</name>
<dbReference type="GO" id="GO:0016491">
    <property type="term" value="F:oxidoreductase activity"/>
    <property type="evidence" value="ECO:0007669"/>
    <property type="project" value="UniProtKB-KW"/>
</dbReference>
<gene>
    <name evidence="7" type="ORF">CSAL01_01440</name>
</gene>
<dbReference type="EMBL" id="JFFI01000164">
    <property type="protein sequence ID" value="KXH69078.1"/>
    <property type="molecule type" value="Genomic_DNA"/>
</dbReference>
<dbReference type="Proteomes" id="UP000070121">
    <property type="component" value="Unassembled WGS sequence"/>
</dbReference>
<dbReference type="AlphaFoldDB" id="A0A135V8W7"/>
<evidence type="ECO:0000256" key="6">
    <source>
        <dbReference type="SAM" id="MobiDB-lite"/>
    </source>
</evidence>
<comment type="caution">
    <text evidence="7">The sequence shown here is derived from an EMBL/GenBank/DDBJ whole genome shotgun (WGS) entry which is preliminary data.</text>
</comment>
<evidence type="ECO:0000256" key="5">
    <source>
        <dbReference type="ARBA" id="ARBA00023002"/>
    </source>
</evidence>
<evidence type="ECO:0000256" key="2">
    <source>
        <dbReference type="ARBA" id="ARBA00007992"/>
    </source>
</evidence>
<sequence>MSSRLPSSAVIYEQSRSFREIGAGIGFTSNARKAMALLNPFIEKAVNTIATHNGENEHEPEEYLQFNDGYTWDDAHP</sequence>
<keyword evidence="3" id="KW-0285">Flavoprotein</keyword>
<evidence type="ECO:0000256" key="3">
    <source>
        <dbReference type="ARBA" id="ARBA00022630"/>
    </source>
</evidence>
<dbReference type="GO" id="GO:0044550">
    <property type="term" value="P:secondary metabolite biosynthetic process"/>
    <property type="evidence" value="ECO:0007669"/>
    <property type="project" value="TreeGrafter"/>
</dbReference>
<feature type="region of interest" description="Disordered" evidence="6">
    <location>
        <begin position="53"/>
        <end position="77"/>
    </location>
</feature>
<dbReference type="PANTHER" id="PTHR46720">
    <property type="entry name" value="HYDROXYLASE, PUTATIVE (AFU_ORTHOLOGUE AFUA_3G01460)-RELATED"/>
    <property type="match status" value="1"/>
</dbReference>
<comment type="cofactor">
    <cofactor evidence="1">
        <name>FAD</name>
        <dbReference type="ChEBI" id="CHEBI:57692"/>
    </cofactor>
</comment>
<keyword evidence="5" id="KW-0560">Oxidoreductase</keyword>
<evidence type="ECO:0000313" key="7">
    <source>
        <dbReference type="EMBL" id="KXH69078.1"/>
    </source>
</evidence>
<dbReference type="PANTHER" id="PTHR46720:SF3">
    <property type="entry name" value="FAD-BINDING DOMAIN-CONTAINING PROTEIN-RELATED"/>
    <property type="match status" value="1"/>
</dbReference>
<comment type="similarity">
    <text evidence="2">Belongs to the paxM FAD-dependent monooxygenase family.</text>
</comment>
<keyword evidence="4" id="KW-0274">FAD</keyword>